<keyword evidence="2" id="KW-1185">Reference proteome</keyword>
<comment type="caution">
    <text evidence="1">The sequence shown here is derived from an EMBL/GenBank/DDBJ whole genome shotgun (WGS) entry which is preliminary data.</text>
</comment>
<gene>
    <name evidence="1" type="ORF">GCM10009789_67240</name>
</gene>
<reference evidence="1 2" key="1">
    <citation type="journal article" date="2019" name="Int. J. Syst. Evol. Microbiol.">
        <title>The Global Catalogue of Microorganisms (GCM) 10K type strain sequencing project: providing services to taxonomists for standard genome sequencing and annotation.</title>
        <authorList>
            <consortium name="The Broad Institute Genomics Platform"/>
            <consortium name="The Broad Institute Genome Sequencing Center for Infectious Disease"/>
            <person name="Wu L."/>
            <person name="Ma J."/>
        </authorList>
    </citation>
    <scope>NUCLEOTIDE SEQUENCE [LARGE SCALE GENOMIC DNA]</scope>
    <source>
        <strain evidence="1 2">JCM 14969</strain>
    </source>
</reference>
<dbReference type="Proteomes" id="UP001500393">
    <property type="component" value="Unassembled WGS sequence"/>
</dbReference>
<organism evidence="1 2">
    <name type="scientific">Kribbella sancticallisti</name>
    <dbReference type="NCBI Taxonomy" id="460087"/>
    <lineage>
        <taxon>Bacteria</taxon>
        <taxon>Bacillati</taxon>
        <taxon>Actinomycetota</taxon>
        <taxon>Actinomycetes</taxon>
        <taxon>Propionibacteriales</taxon>
        <taxon>Kribbellaceae</taxon>
        <taxon>Kribbella</taxon>
    </lineage>
</organism>
<evidence type="ECO:0000313" key="1">
    <source>
        <dbReference type="EMBL" id="GAA1603775.1"/>
    </source>
</evidence>
<dbReference type="EMBL" id="BAAAOS010000053">
    <property type="protein sequence ID" value="GAA1603775.1"/>
    <property type="molecule type" value="Genomic_DNA"/>
</dbReference>
<dbReference type="InterPro" id="IPR045390">
    <property type="entry name" value="ABC-3C_MC3"/>
</dbReference>
<protein>
    <submittedName>
        <fullName evidence="1">Uncharacterized protein</fullName>
    </submittedName>
</protein>
<accession>A0ABN2EDA7</accession>
<evidence type="ECO:0000313" key="2">
    <source>
        <dbReference type="Proteomes" id="UP001500393"/>
    </source>
</evidence>
<dbReference type="Pfam" id="PF20131">
    <property type="entry name" value="MC3"/>
    <property type="match status" value="1"/>
</dbReference>
<proteinExistence type="predicted"/>
<sequence>MLNPALLAVVTAAAAIQYELADEKPMPWPLAFLVAPLVLHRGTREVLPKTTRSHLGAWVAQHPVEHAGFALRAVSLRDPVREGVRFGISNGLLAVDTEGRLTGTLAAGKGRAPDRASEAGRIVAQAGFVGKWLAKIDQPATAFVMLGVAP</sequence>
<name>A0ABN2EDA7_9ACTN</name>